<evidence type="ECO:0000313" key="2">
    <source>
        <dbReference type="Proteomes" id="UP000033636"/>
    </source>
</evidence>
<evidence type="ECO:0000313" key="1">
    <source>
        <dbReference type="EMBL" id="MFB6489935.1"/>
    </source>
</evidence>
<gene>
    <name evidence="1" type="ORF">TU35_001605</name>
</gene>
<organism evidence="1 2">
    <name type="scientific">Thermoproteus sp. AZ2</name>
    <dbReference type="NCBI Taxonomy" id="1609232"/>
    <lineage>
        <taxon>Archaea</taxon>
        <taxon>Thermoproteota</taxon>
        <taxon>Thermoprotei</taxon>
        <taxon>Thermoproteales</taxon>
        <taxon>Thermoproteaceae</taxon>
        <taxon>Thermoproteus</taxon>
    </lineage>
</organism>
<accession>A0ACC6UYX1</accession>
<dbReference type="EMBL" id="JZWT02000003">
    <property type="protein sequence ID" value="MFB6489935.1"/>
    <property type="molecule type" value="Genomic_DNA"/>
</dbReference>
<proteinExistence type="predicted"/>
<sequence>MSREFIELLLRLAEQRRYILERLPAVLEAVKKAAKELDPEAEVLLFGSYVRGGFRPDSDIDVLVVSKYGKSLRQAAEMVKHIEDRVGDIWPIEIHVWDRETFEKFKKMVGPYRPV</sequence>
<reference evidence="1" key="1">
    <citation type="submission" date="2024-07" db="EMBL/GenBank/DDBJ databases">
        <title>Metagenome and Metagenome-Assembled Genomes of Archaea from a hot spring from the geothermal field of Los Azufres, Mexico.</title>
        <authorList>
            <person name="Marin-Paredes R."/>
            <person name="Martinez-Romero E."/>
            <person name="Servin-Garciduenas L.E."/>
        </authorList>
    </citation>
    <scope>NUCLEOTIDE SEQUENCE</scope>
</reference>
<dbReference type="Proteomes" id="UP000033636">
    <property type="component" value="Unassembled WGS sequence"/>
</dbReference>
<comment type="caution">
    <text evidence="1">The sequence shown here is derived from an EMBL/GenBank/DDBJ whole genome shotgun (WGS) entry which is preliminary data.</text>
</comment>
<name>A0ACC6UYX1_9CREN</name>
<protein>
    <submittedName>
        <fullName evidence="1">Nucleotidyltransferase domain-containing protein</fullName>
    </submittedName>
</protein>